<dbReference type="CDD" id="cd06225">
    <property type="entry name" value="HAMP"/>
    <property type="match status" value="1"/>
</dbReference>
<dbReference type="InterPro" id="IPR003660">
    <property type="entry name" value="HAMP_dom"/>
</dbReference>
<dbReference type="CDD" id="cd01949">
    <property type="entry name" value="GGDEF"/>
    <property type="match status" value="1"/>
</dbReference>
<protein>
    <recommendedName>
        <fullName evidence="1">diguanylate cyclase</fullName>
        <ecNumber evidence="1">2.7.7.65</ecNumber>
    </recommendedName>
</protein>
<feature type="domain" description="HAMP" evidence="3">
    <location>
        <begin position="276"/>
        <end position="329"/>
    </location>
</feature>
<keyword evidence="6" id="KW-1185">Reference proteome</keyword>
<organism evidence="5 6">
    <name type="scientific">Marinobacterium weihaiense</name>
    <dbReference type="NCBI Taxonomy" id="2851016"/>
    <lineage>
        <taxon>Bacteria</taxon>
        <taxon>Pseudomonadati</taxon>
        <taxon>Pseudomonadota</taxon>
        <taxon>Gammaproteobacteria</taxon>
        <taxon>Oceanospirillales</taxon>
        <taxon>Oceanospirillaceae</taxon>
        <taxon>Marinobacterium</taxon>
    </lineage>
</organism>
<dbReference type="InterPro" id="IPR000160">
    <property type="entry name" value="GGDEF_dom"/>
</dbReference>
<gene>
    <name evidence="5" type="ORF">KTN04_10280</name>
</gene>
<dbReference type="GO" id="GO:0052621">
    <property type="term" value="F:diguanylate cyclase activity"/>
    <property type="evidence" value="ECO:0007669"/>
    <property type="project" value="UniProtKB-EC"/>
</dbReference>
<keyword evidence="2" id="KW-1133">Transmembrane helix</keyword>
<name>A0ABS6MBS3_9GAMM</name>
<dbReference type="InterPro" id="IPR007892">
    <property type="entry name" value="CHASE4"/>
</dbReference>
<feature type="domain" description="GGDEF" evidence="4">
    <location>
        <begin position="370"/>
        <end position="506"/>
    </location>
</feature>
<dbReference type="Pfam" id="PF00672">
    <property type="entry name" value="HAMP"/>
    <property type="match status" value="1"/>
</dbReference>
<dbReference type="Pfam" id="PF00990">
    <property type="entry name" value="GGDEF"/>
    <property type="match status" value="1"/>
</dbReference>
<evidence type="ECO:0000313" key="5">
    <source>
        <dbReference type="EMBL" id="MBV0933725.1"/>
    </source>
</evidence>
<keyword evidence="2" id="KW-0472">Membrane</keyword>
<evidence type="ECO:0000313" key="6">
    <source>
        <dbReference type="Proteomes" id="UP000755551"/>
    </source>
</evidence>
<dbReference type="RefSeq" id="WP_217335144.1">
    <property type="nucleotide sequence ID" value="NZ_JAHQZT010000011.1"/>
</dbReference>
<dbReference type="InterPro" id="IPR050469">
    <property type="entry name" value="Diguanylate_Cyclase"/>
</dbReference>
<keyword evidence="5" id="KW-0548">Nucleotidyltransferase</keyword>
<dbReference type="NCBIfam" id="TIGR00254">
    <property type="entry name" value="GGDEF"/>
    <property type="match status" value="1"/>
</dbReference>
<sequence>MKIRSKLLISLLLLLGFLGSGIWLVEHLLVIPKVESLEISGLKQELQSAKRAVQREIKHIEQFAVDWGHWDETHDYLNRNNPDFVRATLAEGTLGEMSMDFVLIARAGRPVLLRTTHRTIPLRKGLTDRLLSGSVSHALAQGGSGLVNINNMVLMVAASPVRRTDGSGPIAGMLYFGRMIDPGVTNTLEEAVTPDISLVLDALPTEPTQVLLPSDRESISRIWLPLLGDGSEALRVELHGGRPFLKQTLASTYQLMAIIFCVGLIGVFFTYLLLRHYLVKPVLELQQAVQQFSRSQTLSAFEAHPGKDELADLSRAFQDMALRLSADRADIINDRDRLKQDSLTDPLTELGNRRALELALRQPQRWRPDHCAMVMYVDLDHFKRINDTYGHDIGDRILHEFAQHLRSCCREDDLLIRTGGEEFLAICQLTDIEQAAEVAERIRRQTEQRPFVDGRIALTCSIGFMTVATNNLPAPGTSWTAVFKVADMALYRAKQEGRNRYVGWRHANCSRPGPLPLNMDELQQALAAEILMPVAP</sequence>
<dbReference type="Pfam" id="PF05228">
    <property type="entry name" value="CHASE4"/>
    <property type="match status" value="1"/>
</dbReference>
<proteinExistence type="predicted"/>
<evidence type="ECO:0000259" key="3">
    <source>
        <dbReference type="PROSITE" id="PS50885"/>
    </source>
</evidence>
<evidence type="ECO:0000256" key="2">
    <source>
        <dbReference type="SAM" id="Phobius"/>
    </source>
</evidence>
<dbReference type="PROSITE" id="PS50885">
    <property type="entry name" value="HAMP"/>
    <property type="match status" value="1"/>
</dbReference>
<dbReference type="PANTHER" id="PTHR45138">
    <property type="entry name" value="REGULATORY COMPONENTS OF SENSORY TRANSDUCTION SYSTEM"/>
    <property type="match status" value="1"/>
</dbReference>
<dbReference type="SMART" id="SM00304">
    <property type="entry name" value="HAMP"/>
    <property type="match status" value="1"/>
</dbReference>
<dbReference type="PROSITE" id="PS50887">
    <property type="entry name" value="GGDEF"/>
    <property type="match status" value="1"/>
</dbReference>
<feature type="transmembrane region" description="Helical" evidence="2">
    <location>
        <begin position="253"/>
        <end position="274"/>
    </location>
</feature>
<keyword evidence="5" id="KW-0808">Transferase</keyword>
<accession>A0ABS6MBS3</accession>
<dbReference type="PANTHER" id="PTHR45138:SF9">
    <property type="entry name" value="DIGUANYLATE CYCLASE DGCM-RELATED"/>
    <property type="match status" value="1"/>
</dbReference>
<dbReference type="EMBL" id="JAHQZT010000011">
    <property type="protein sequence ID" value="MBV0933725.1"/>
    <property type="molecule type" value="Genomic_DNA"/>
</dbReference>
<dbReference type="EC" id="2.7.7.65" evidence="1"/>
<reference evidence="5 6" key="1">
    <citation type="submission" date="2021-06" db="EMBL/GenBank/DDBJ databases">
        <title>Bacterium isolated from marine sediment.</title>
        <authorList>
            <person name="Zhu K.-L."/>
            <person name="Du Z.-J."/>
            <person name="Liang Q.-Y."/>
        </authorList>
    </citation>
    <scope>NUCLEOTIDE SEQUENCE [LARGE SCALE GENOMIC DNA]</scope>
    <source>
        <strain evidence="5 6">A346</strain>
    </source>
</reference>
<comment type="caution">
    <text evidence="5">The sequence shown here is derived from an EMBL/GenBank/DDBJ whole genome shotgun (WGS) entry which is preliminary data.</text>
</comment>
<dbReference type="SMART" id="SM00267">
    <property type="entry name" value="GGDEF"/>
    <property type="match status" value="1"/>
</dbReference>
<evidence type="ECO:0000259" key="4">
    <source>
        <dbReference type="PROSITE" id="PS50887"/>
    </source>
</evidence>
<dbReference type="Proteomes" id="UP000755551">
    <property type="component" value="Unassembled WGS sequence"/>
</dbReference>
<evidence type="ECO:0000256" key="1">
    <source>
        <dbReference type="ARBA" id="ARBA00012528"/>
    </source>
</evidence>
<keyword evidence="2" id="KW-0812">Transmembrane</keyword>